<name>A0A2T2N6V5_CORCC</name>
<keyword evidence="1" id="KW-0812">Transmembrane</keyword>
<dbReference type="EMBL" id="KZ678145">
    <property type="protein sequence ID" value="PSN61167.1"/>
    <property type="molecule type" value="Genomic_DNA"/>
</dbReference>
<evidence type="ECO:0000313" key="3">
    <source>
        <dbReference type="Proteomes" id="UP000240883"/>
    </source>
</evidence>
<evidence type="ECO:0000256" key="1">
    <source>
        <dbReference type="SAM" id="Phobius"/>
    </source>
</evidence>
<feature type="transmembrane region" description="Helical" evidence="1">
    <location>
        <begin position="59"/>
        <end position="86"/>
    </location>
</feature>
<proteinExistence type="predicted"/>
<sequence>MIVTILGNKLTKHASVNEMNGIKTMYFLVVLVMTTITQWKPRNSGNSGCESILQSLQLILLYHAWHNSTVFVTAHTIVTVFTAILITQIREDIH</sequence>
<evidence type="ECO:0000313" key="2">
    <source>
        <dbReference type="EMBL" id="PSN61167.1"/>
    </source>
</evidence>
<gene>
    <name evidence="2" type="ORF">BS50DRAFT_578573</name>
</gene>
<protein>
    <submittedName>
        <fullName evidence="2">Uncharacterized protein</fullName>
    </submittedName>
</protein>
<organism evidence="2 3">
    <name type="scientific">Corynespora cassiicola Philippines</name>
    <dbReference type="NCBI Taxonomy" id="1448308"/>
    <lineage>
        <taxon>Eukaryota</taxon>
        <taxon>Fungi</taxon>
        <taxon>Dikarya</taxon>
        <taxon>Ascomycota</taxon>
        <taxon>Pezizomycotina</taxon>
        <taxon>Dothideomycetes</taxon>
        <taxon>Pleosporomycetidae</taxon>
        <taxon>Pleosporales</taxon>
        <taxon>Corynesporascaceae</taxon>
        <taxon>Corynespora</taxon>
    </lineage>
</organism>
<keyword evidence="3" id="KW-1185">Reference proteome</keyword>
<dbReference type="AlphaFoldDB" id="A0A2T2N6V5"/>
<dbReference type="Proteomes" id="UP000240883">
    <property type="component" value="Unassembled WGS sequence"/>
</dbReference>
<feature type="transmembrane region" description="Helical" evidence="1">
    <location>
        <begin position="21"/>
        <end position="39"/>
    </location>
</feature>
<reference evidence="2 3" key="1">
    <citation type="journal article" date="2018" name="Front. Microbiol.">
        <title>Genome-Wide Analysis of Corynespora cassiicola Leaf Fall Disease Putative Effectors.</title>
        <authorList>
            <person name="Lopez D."/>
            <person name="Ribeiro S."/>
            <person name="Label P."/>
            <person name="Fumanal B."/>
            <person name="Venisse J.S."/>
            <person name="Kohler A."/>
            <person name="de Oliveira R.R."/>
            <person name="Labutti K."/>
            <person name="Lipzen A."/>
            <person name="Lail K."/>
            <person name="Bauer D."/>
            <person name="Ohm R.A."/>
            <person name="Barry K.W."/>
            <person name="Spatafora J."/>
            <person name="Grigoriev I.V."/>
            <person name="Martin F.M."/>
            <person name="Pujade-Renaud V."/>
        </authorList>
    </citation>
    <scope>NUCLEOTIDE SEQUENCE [LARGE SCALE GENOMIC DNA]</scope>
    <source>
        <strain evidence="2 3">Philippines</strain>
    </source>
</reference>
<accession>A0A2T2N6V5</accession>
<keyword evidence="1" id="KW-1133">Transmembrane helix</keyword>
<keyword evidence="1" id="KW-0472">Membrane</keyword>